<protein>
    <submittedName>
        <fullName evidence="2">4931_t:CDS:1</fullName>
    </submittedName>
</protein>
<feature type="transmembrane region" description="Helical" evidence="1">
    <location>
        <begin position="14"/>
        <end position="31"/>
    </location>
</feature>
<keyword evidence="1" id="KW-0812">Transmembrane</keyword>
<evidence type="ECO:0000256" key="1">
    <source>
        <dbReference type="SAM" id="Phobius"/>
    </source>
</evidence>
<gene>
    <name evidence="2" type="ORF">ALEPTO_LOCUS13382</name>
</gene>
<comment type="caution">
    <text evidence="2">The sequence shown here is derived from an EMBL/GenBank/DDBJ whole genome shotgun (WGS) entry which is preliminary data.</text>
</comment>
<keyword evidence="3" id="KW-1185">Reference proteome</keyword>
<reference evidence="2" key="1">
    <citation type="submission" date="2021-06" db="EMBL/GenBank/DDBJ databases">
        <authorList>
            <person name="Kallberg Y."/>
            <person name="Tangrot J."/>
            <person name="Rosling A."/>
        </authorList>
    </citation>
    <scope>NUCLEOTIDE SEQUENCE</scope>
    <source>
        <strain evidence="2">FL130A</strain>
    </source>
</reference>
<evidence type="ECO:0000313" key="3">
    <source>
        <dbReference type="Proteomes" id="UP000789508"/>
    </source>
</evidence>
<accession>A0A9N9NRC6</accession>
<keyword evidence="1" id="KW-1133">Transmembrane helix</keyword>
<feature type="transmembrane region" description="Helical" evidence="1">
    <location>
        <begin position="101"/>
        <end position="122"/>
    </location>
</feature>
<feature type="transmembrane region" description="Helical" evidence="1">
    <location>
        <begin position="69"/>
        <end position="89"/>
    </location>
</feature>
<keyword evidence="1" id="KW-0472">Membrane</keyword>
<sequence>LIIRDFNYHDYETAQYIALIVVDLYIFELLYRPVMRLPLVMHHCITICIPIFVAYIIQEGDNLDLLPLALIILFQATTEQITFVGLFLYRIKPSLSSRTLLFAAVQVSILKFSMLVWSYVFWGRYVLPHREGQSLVKAFNVIFPISGIILFGTQIWSTYVVYKIAIKA</sequence>
<evidence type="ECO:0000313" key="2">
    <source>
        <dbReference type="EMBL" id="CAG8753411.1"/>
    </source>
</evidence>
<name>A0A9N9NRC6_9GLOM</name>
<proteinExistence type="predicted"/>
<feature type="non-terminal residue" evidence="2">
    <location>
        <position position="1"/>
    </location>
</feature>
<dbReference type="OrthoDB" id="2444092at2759"/>
<feature type="non-terminal residue" evidence="2">
    <location>
        <position position="168"/>
    </location>
</feature>
<dbReference type="Proteomes" id="UP000789508">
    <property type="component" value="Unassembled WGS sequence"/>
</dbReference>
<dbReference type="AlphaFoldDB" id="A0A9N9NRC6"/>
<organism evidence="2 3">
    <name type="scientific">Ambispora leptoticha</name>
    <dbReference type="NCBI Taxonomy" id="144679"/>
    <lineage>
        <taxon>Eukaryota</taxon>
        <taxon>Fungi</taxon>
        <taxon>Fungi incertae sedis</taxon>
        <taxon>Mucoromycota</taxon>
        <taxon>Glomeromycotina</taxon>
        <taxon>Glomeromycetes</taxon>
        <taxon>Archaeosporales</taxon>
        <taxon>Ambisporaceae</taxon>
        <taxon>Ambispora</taxon>
    </lineage>
</organism>
<feature type="transmembrane region" description="Helical" evidence="1">
    <location>
        <begin position="38"/>
        <end position="57"/>
    </location>
</feature>
<feature type="transmembrane region" description="Helical" evidence="1">
    <location>
        <begin position="142"/>
        <end position="162"/>
    </location>
</feature>
<dbReference type="EMBL" id="CAJVPS010042096">
    <property type="protein sequence ID" value="CAG8753411.1"/>
    <property type="molecule type" value="Genomic_DNA"/>
</dbReference>